<dbReference type="Proteomes" id="UP000321580">
    <property type="component" value="Unassembled WGS sequence"/>
</dbReference>
<keyword evidence="1" id="KW-0732">Signal</keyword>
<accession>A0A5C6S6Y1</accession>
<feature type="chain" id="PRO_5023150182" evidence="1">
    <location>
        <begin position="20"/>
        <end position="392"/>
    </location>
</feature>
<dbReference type="AlphaFoldDB" id="A0A5C6S6Y1"/>
<name>A0A5C6S6Y1_9BACT</name>
<proteinExistence type="predicted"/>
<sequence length="392" mass="42880">MKSLVLSMLLLALALPAFAQISLQPGDITMSPNGDTIHYTRLAINEVLLPEGGEDKVWDYSNITFNGSQIGVFSANDTEFFPSSNLYAPIESVYAGVPVLINRYFTLTDDGFSIDGFVDLSLELPLQAATGNPADTLIIVGGERAESVARAIYQLPMAYEDEWGMDSRSNINFVVNAPTFGLAGFAVRQQIDRTVSTTVNGWGTILLRDPDTEEVLEFETLLVTEQNTRRDSFLDAANNPLPAALLAPLGLTQGSESNATHYYFYMPGLDYFGVYFFSADGELETALQNKDLFQNGTPVVSTRWQQVPQVAHKVFPNPVAGHQFELQLDKNSTEEWGLSVFDTAGRLAHQQIVVGPLERISLPAQLTAGSYFYQLTNAAGQTVGSGKIALRQ</sequence>
<comment type="caution">
    <text evidence="2">The sequence shown here is derived from an EMBL/GenBank/DDBJ whole genome shotgun (WGS) entry which is preliminary data.</text>
</comment>
<keyword evidence="3" id="KW-1185">Reference proteome</keyword>
<gene>
    <name evidence="2" type="ORF">FRY97_00275</name>
</gene>
<protein>
    <submittedName>
        <fullName evidence="2">T9SS type A sorting domain-containing protein</fullName>
    </submittedName>
</protein>
<dbReference type="EMBL" id="VOOR01000001">
    <property type="protein sequence ID" value="TXB70175.1"/>
    <property type="molecule type" value="Genomic_DNA"/>
</dbReference>
<evidence type="ECO:0000256" key="1">
    <source>
        <dbReference type="SAM" id="SignalP"/>
    </source>
</evidence>
<evidence type="ECO:0000313" key="3">
    <source>
        <dbReference type="Proteomes" id="UP000321580"/>
    </source>
</evidence>
<reference evidence="2 3" key="1">
    <citation type="submission" date="2019-08" db="EMBL/GenBank/DDBJ databases">
        <title>Genome of Phaeodactylibacter luteus.</title>
        <authorList>
            <person name="Bowman J.P."/>
        </authorList>
    </citation>
    <scope>NUCLEOTIDE SEQUENCE [LARGE SCALE GENOMIC DNA]</scope>
    <source>
        <strain evidence="2 3">KCTC 42180</strain>
    </source>
</reference>
<organism evidence="2 3">
    <name type="scientific">Phaeodactylibacter luteus</name>
    <dbReference type="NCBI Taxonomy" id="1564516"/>
    <lineage>
        <taxon>Bacteria</taxon>
        <taxon>Pseudomonadati</taxon>
        <taxon>Bacteroidota</taxon>
        <taxon>Saprospiria</taxon>
        <taxon>Saprospirales</taxon>
        <taxon>Haliscomenobacteraceae</taxon>
        <taxon>Phaeodactylibacter</taxon>
    </lineage>
</organism>
<dbReference type="InterPro" id="IPR026444">
    <property type="entry name" value="Secre_tail"/>
</dbReference>
<evidence type="ECO:0000313" key="2">
    <source>
        <dbReference type="EMBL" id="TXB70175.1"/>
    </source>
</evidence>
<dbReference type="OrthoDB" id="621743at2"/>
<feature type="signal peptide" evidence="1">
    <location>
        <begin position="1"/>
        <end position="19"/>
    </location>
</feature>
<dbReference type="NCBIfam" id="TIGR04183">
    <property type="entry name" value="Por_Secre_tail"/>
    <property type="match status" value="1"/>
</dbReference>
<dbReference type="RefSeq" id="WP_147165407.1">
    <property type="nucleotide sequence ID" value="NZ_VOOR01000001.1"/>
</dbReference>